<keyword evidence="10" id="KW-1185">Reference proteome</keyword>
<dbReference type="EMBL" id="SMCR01000001">
    <property type="protein sequence ID" value="TCV99795.1"/>
    <property type="molecule type" value="Genomic_DNA"/>
</dbReference>
<evidence type="ECO:0000256" key="4">
    <source>
        <dbReference type="ARBA" id="ARBA00022692"/>
    </source>
</evidence>
<dbReference type="GO" id="GO:0005886">
    <property type="term" value="C:plasma membrane"/>
    <property type="evidence" value="ECO:0007669"/>
    <property type="project" value="UniProtKB-SubCell"/>
</dbReference>
<keyword evidence="4 7" id="KW-0812">Transmembrane</keyword>
<dbReference type="SUPFAM" id="SSF103473">
    <property type="entry name" value="MFS general substrate transporter"/>
    <property type="match status" value="1"/>
</dbReference>
<proteinExistence type="predicted"/>
<evidence type="ECO:0000313" key="9">
    <source>
        <dbReference type="EMBL" id="TCV99795.1"/>
    </source>
</evidence>
<dbReference type="CDD" id="cd17502">
    <property type="entry name" value="MFS_Azr1_MDR_like"/>
    <property type="match status" value="1"/>
</dbReference>
<dbReference type="GO" id="GO:0022857">
    <property type="term" value="F:transmembrane transporter activity"/>
    <property type="evidence" value="ECO:0007669"/>
    <property type="project" value="InterPro"/>
</dbReference>
<dbReference type="Gene3D" id="1.20.1250.20">
    <property type="entry name" value="MFS general substrate transporter like domains"/>
    <property type="match status" value="1"/>
</dbReference>
<feature type="transmembrane region" description="Helical" evidence="7">
    <location>
        <begin position="362"/>
        <end position="382"/>
    </location>
</feature>
<dbReference type="PROSITE" id="PS50850">
    <property type="entry name" value="MFS"/>
    <property type="match status" value="1"/>
</dbReference>
<evidence type="ECO:0000259" key="8">
    <source>
        <dbReference type="PROSITE" id="PS50850"/>
    </source>
</evidence>
<feature type="transmembrane region" description="Helical" evidence="7">
    <location>
        <begin position="202"/>
        <end position="221"/>
    </location>
</feature>
<sequence length="501" mass="53731">MINTTPKCLKKANKKWILLACMLAMFMAAIEVTIVATAMPTIIAELGGFDYLAWVFAIYLVVQAITVPIYGRLADLYGRKPVFYAGAMLFLAGSVMCGFSASMLWLIVFRALQGIGAGAITPLATTIVADVYNPEERAKTQGYLSSVWAISAIIGPLMGAFIVEHYHWSGVFWVNVPLGVMSLLLIFVFLPSMEKSVKAPSLDTTGIVYLTLAISSLLVALLQSSLLGLWLVPLVLFSLLNGWLLVRQEKRVASPLFPLALWRSKIIVAGNVGGLIIGAAMMGIAAFLPTYLQAVMGASTLDAGWTLAVMSLGWPLASTLSGRIMLRTSYRFTAFTGALLLIAGCGMLLLLTPETSIGYARLAAFIIGTGMGMSNTTFLVSVQNEAEFRHRGIATASTMFTRMLGQALGTAVLGATLNLNLHQRLPTVADPIQRLIDRASGQGDAGTTAADMMGQVAESLQWVFGVALLISIFALYSANLIPRHTFPQSGSISKTLDKRGQ</sequence>
<dbReference type="FunFam" id="1.20.1720.10:FF:000004">
    <property type="entry name" value="EmrB/QacA family drug resistance transporter"/>
    <property type="match status" value="1"/>
</dbReference>
<evidence type="ECO:0000313" key="10">
    <source>
        <dbReference type="Proteomes" id="UP000295719"/>
    </source>
</evidence>
<evidence type="ECO:0000256" key="1">
    <source>
        <dbReference type="ARBA" id="ARBA00004651"/>
    </source>
</evidence>
<reference evidence="9 10" key="1">
    <citation type="submission" date="2019-03" db="EMBL/GenBank/DDBJ databases">
        <title>Genomic Encyclopedia of Type Strains, Phase IV (KMG-IV): sequencing the most valuable type-strain genomes for metagenomic binning, comparative biology and taxonomic classification.</title>
        <authorList>
            <person name="Goeker M."/>
        </authorList>
    </citation>
    <scope>NUCLEOTIDE SEQUENCE [LARGE SCALE GENOMIC DNA]</scope>
    <source>
        <strain evidence="9 10">DSM 19580</strain>
    </source>
</reference>
<dbReference type="OrthoDB" id="9812221at2"/>
<feature type="transmembrane region" description="Helical" evidence="7">
    <location>
        <begin position="227"/>
        <end position="246"/>
    </location>
</feature>
<feature type="transmembrane region" description="Helical" evidence="7">
    <location>
        <begin position="114"/>
        <end position="132"/>
    </location>
</feature>
<feature type="transmembrane region" description="Helical" evidence="7">
    <location>
        <begin position="16"/>
        <end position="39"/>
    </location>
</feature>
<dbReference type="PRINTS" id="PR01036">
    <property type="entry name" value="TCRTETB"/>
</dbReference>
<feature type="transmembrane region" description="Helical" evidence="7">
    <location>
        <begin position="144"/>
        <end position="163"/>
    </location>
</feature>
<keyword evidence="5 7" id="KW-1133">Transmembrane helix</keyword>
<protein>
    <submittedName>
        <fullName evidence="9">EmrB/QacA subfamily drug resistance transporter</fullName>
    </submittedName>
</protein>
<comment type="subcellular location">
    <subcellularLocation>
        <location evidence="1">Cell membrane</location>
        <topology evidence="1">Multi-pass membrane protein</topology>
    </subcellularLocation>
</comment>
<keyword evidence="3" id="KW-1003">Cell membrane</keyword>
<keyword evidence="6 7" id="KW-0472">Membrane</keyword>
<dbReference type="Pfam" id="PF07690">
    <property type="entry name" value="MFS_1"/>
    <property type="match status" value="1"/>
</dbReference>
<dbReference type="InterPro" id="IPR036259">
    <property type="entry name" value="MFS_trans_sf"/>
</dbReference>
<organism evidence="9 10">
    <name type="scientific">Biostraticola tofi</name>
    <dbReference type="NCBI Taxonomy" id="466109"/>
    <lineage>
        <taxon>Bacteria</taxon>
        <taxon>Pseudomonadati</taxon>
        <taxon>Pseudomonadota</taxon>
        <taxon>Gammaproteobacteria</taxon>
        <taxon>Enterobacterales</taxon>
        <taxon>Bruguierivoracaceae</taxon>
        <taxon>Biostraticola</taxon>
    </lineage>
</organism>
<feature type="transmembrane region" description="Helical" evidence="7">
    <location>
        <begin position="462"/>
        <end position="481"/>
    </location>
</feature>
<dbReference type="PANTHER" id="PTHR23501:SF191">
    <property type="entry name" value="VACUOLAR BASIC AMINO ACID TRANSPORTER 4"/>
    <property type="match status" value="1"/>
</dbReference>
<feature type="transmembrane region" description="Helical" evidence="7">
    <location>
        <begin position="294"/>
        <end position="317"/>
    </location>
</feature>
<gene>
    <name evidence="9" type="ORF">EDC52_101132</name>
</gene>
<feature type="transmembrane region" description="Helical" evidence="7">
    <location>
        <begin position="169"/>
        <end position="190"/>
    </location>
</feature>
<feature type="domain" description="Major facilitator superfamily (MFS) profile" evidence="8">
    <location>
        <begin position="17"/>
        <end position="485"/>
    </location>
</feature>
<evidence type="ECO:0000256" key="3">
    <source>
        <dbReference type="ARBA" id="ARBA00022475"/>
    </source>
</evidence>
<keyword evidence="2" id="KW-0813">Transport</keyword>
<feature type="transmembrane region" description="Helical" evidence="7">
    <location>
        <begin position="51"/>
        <end position="70"/>
    </location>
</feature>
<name>A0A4V2W5H2_9GAMM</name>
<feature type="transmembrane region" description="Helical" evidence="7">
    <location>
        <begin position="266"/>
        <end position="288"/>
    </location>
</feature>
<feature type="transmembrane region" description="Helical" evidence="7">
    <location>
        <begin position="82"/>
        <end position="108"/>
    </location>
</feature>
<dbReference type="InterPro" id="IPR011701">
    <property type="entry name" value="MFS"/>
</dbReference>
<comment type="caution">
    <text evidence="9">The sequence shown here is derived from an EMBL/GenBank/DDBJ whole genome shotgun (WGS) entry which is preliminary data.</text>
</comment>
<dbReference type="InterPro" id="IPR020846">
    <property type="entry name" value="MFS_dom"/>
</dbReference>
<dbReference type="PANTHER" id="PTHR23501">
    <property type="entry name" value="MAJOR FACILITATOR SUPERFAMILY"/>
    <property type="match status" value="1"/>
</dbReference>
<evidence type="ECO:0000256" key="5">
    <source>
        <dbReference type="ARBA" id="ARBA00022989"/>
    </source>
</evidence>
<dbReference type="AlphaFoldDB" id="A0A4V2W5H2"/>
<accession>A0A4V2W5H2</accession>
<evidence type="ECO:0000256" key="6">
    <source>
        <dbReference type="ARBA" id="ARBA00023136"/>
    </source>
</evidence>
<dbReference type="RefSeq" id="WP_131863339.1">
    <property type="nucleotide sequence ID" value="NZ_SMCR01000001.1"/>
</dbReference>
<evidence type="ECO:0000256" key="7">
    <source>
        <dbReference type="SAM" id="Phobius"/>
    </source>
</evidence>
<feature type="transmembrane region" description="Helical" evidence="7">
    <location>
        <begin position="329"/>
        <end position="350"/>
    </location>
</feature>
<dbReference type="Proteomes" id="UP000295719">
    <property type="component" value="Unassembled WGS sequence"/>
</dbReference>
<dbReference type="Gene3D" id="1.20.1720.10">
    <property type="entry name" value="Multidrug resistance protein D"/>
    <property type="match status" value="1"/>
</dbReference>
<evidence type="ECO:0000256" key="2">
    <source>
        <dbReference type="ARBA" id="ARBA00022448"/>
    </source>
</evidence>